<dbReference type="Proteomes" id="UP000054776">
    <property type="component" value="Unassembled WGS sequence"/>
</dbReference>
<reference evidence="1 2" key="1">
    <citation type="submission" date="2015-01" db="EMBL/GenBank/DDBJ databases">
        <title>Evolution of Trichinella species and genotypes.</title>
        <authorList>
            <person name="Korhonen P.K."/>
            <person name="Edoardo P."/>
            <person name="Giuseppe L.R."/>
            <person name="Gasser R.B."/>
        </authorList>
    </citation>
    <scope>NUCLEOTIDE SEQUENCE [LARGE SCALE GENOMIC DNA]</scope>
    <source>
        <strain evidence="1">ISS3</strain>
    </source>
</reference>
<evidence type="ECO:0000313" key="2">
    <source>
        <dbReference type="Proteomes" id="UP000054776"/>
    </source>
</evidence>
<organism evidence="1 2">
    <name type="scientific">Trichinella spiralis</name>
    <name type="common">Trichina worm</name>
    <dbReference type="NCBI Taxonomy" id="6334"/>
    <lineage>
        <taxon>Eukaryota</taxon>
        <taxon>Metazoa</taxon>
        <taxon>Ecdysozoa</taxon>
        <taxon>Nematoda</taxon>
        <taxon>Enoplea</taxon>
        <taxon>Dorylaimia</taxon>
        <taxon>Trichinellida</taxon>
        <taxon>Trichinellidae</taxon>
        <taxon>Trichinella</taxon>
    </lineage>
</organism>
<keyword evidence="2" id="KW-1185">Reference proteome</keyword>
<protein>
    <submittedName>
        <fullName evidence="1">Uncharacterized protein</fullName>
    </submittedName>
</protein>
<dbReference type="EMBL" id="JYDH01000081">
    <property type="protein sequence ID" value="KRY33488.1"/>
    <property type="molecule type" value="Genomic_DNA"/>
</dbReference>
<proteinExistence type="predicted"/>
<name>A0A0V1B926_TRISP</name>
<gene>
    <name evidence="1" type="ORF">T01_12025</name>
</gene>
<dbReference type="InParanoid" id="A0A0V1B926"/>
<comment type="caution">
    <text evidence="1">The sequence shown here is derived from an EMBL/GenBank/DDBJ whole genome shotgun (WGS) entry which is preliminary data.</text>
</comment>
<evidence type="ECO:0000313" key="1">
    <source>
        <dbReference type="EMBL" id="KRY33488.1"/>
    </source>
</evidence>
<dbReference type="AlphaFoldDB" id="A0A0V1B926"/>
<sequence length="32" mass="3991">MRRPAWLRDFICTRDDNEDEEEEQSYRKLTST</sequence>
<accession>A0A0V1B926</accession>